<dbReference type="GO" id="GO:0034967">
    <property type="term" value="C:Set3 complex"/>
    <property type="evidence" value="ECO:0007669"/>
    <property type="project" value="TreeGrafter"/>
</dbReference>
<dbReference type="Gene3D" id="1.10.10.60">
    <property type="entry name" value="Homeodomain-like"/>
    <property type="match status" value="1"/>
</dbReference>
<evidence type="ECO:0000313" key="8">
    <source>
        <dbReference type="Proteomes" id="UP000054549"/>
    </source>
</evidence>
<evidence type="ECO:0000259" key="6">
    <source>
        <dbReference type="PROSITE" id="PS51293"/>
    </source>
</evidence>
<keyword evidence="3" id="KW-0862">Zinc</keyword>
<gene>
    <name evidence="7" type="ORF">M378DRAFT_42442</name>
</gene>
<feature type="domain" description="SANT" evidence="6">
    <location>
        <begin position="197"/>
        <end position="248"/>
    </location>
</feature>
<feature type="non-terminal residue" evidence="7">
    <location>
        <position position="284"/>
    </location>
</feature>
<evidence type="ECO:0000256" key="2">
    <source>
        <dbReference type="ARBA" id="ARBA00022771"/>
    </source>
</evidence>
<evidence type="ECO:0000256" key="3">
    <source>
        <dbReference type="ARBA" id="ARBA00022833"/>
    </source>
</evidence>
<dbReference type="Proteomes" id="UP000054549">
    <property type="component" value="Unassembled WGS sequence"/>
</dbReference>
<keyword evidence="2" id="KW-0863">Zinc-finger</keyword>
<dbReference type="InterPro" id="IPR009057">
    <property type="entry name" value="Homeodomain-like_sf"/>
</dbReference>
<dbReference type="PANTHER" id="PTHR13992">
    <property type="entry name" value="NUCLEAR RECEPTOR CO-REPRESSOR RELATED NCOR"/>
    <property type="match status" value="1"/>
</dbReference>
<dbReference type="PROSITE" id="PS51293">
    <property type="entry name" value="SANT"/>
    <property type="match status" value="1"/>
</dbReference>
<dbReference type="STRING" id="946122.A0A0C2SQA8"/>
<dbReference type="OrthoDB" id="10258692at2759"/>
<sequence length="284" mass="32282">MTRHFCDRQTREERVNPVLKSNLSISEEAARPSTSVHQLISEVCDGKRHLDRLAAFTTGIRSVLAKQLSDREAERVARIQKLRKEYAALHQKWVQHCALLDEQSRALTSEVEVVQPAGRTTRRSAATMGDAVRSDLEMEQIIASLGNDEATDPAHLSLKNLATIPDMVSVTHGKVDYVYDDTNHLVENPAEYYGPQSGTHDWTEEEKKLFLDKFAEYPKQFGVIAEFLPSKTTRQCVAFYYLHKKMIDFRKVVSQYAPNKRKKRGTGRKKGIIADIQQHDAEVS</sequence>
<evidence type="ECO:0000256" key="4">
    <source>
        <dbReference type="ARBA" id="ARBA00023125"/>
    </source>
</evidence>
<evidence type="ECO:0000256" key="1">
    <source>
        <dbReference type="ARBA" id="ARBA00022723"/>
    </source>
</evidence>
<dbReference type="InParanoid" id="A0A0C2SQA8"/>
<dbReference type="EMBL" id="KN818242">
    <property type="protein sequence ID" value="KIL65450.1"/>
    <property type="molecule type" value="Genomic_DNA"/>
</dbReference>
<evidence type="ECO:0000256" key="5">
    <source>
        <dbReference type="ARBA" id="ARBA00023242"/>
    </source>
</evidence>
<keyword evidence="1" id="KW-0479">Metal-binding</keyword>
<protein>
    <recommendedName>
        <fullName evidence="6">SANT domain-containing protein</fullName>
    </recommendedName>
</protein>
<organism evidence="7 8">
    <name type="scientific">Amanita muscaria (strain Koide BX008)</name>
    <dbReference type="NCBI Taxonomy" id="946122"/>
    <lineage>
        <taxon>Eukaryota</taxon>
        <taxon>Fungi</taxon>
        <taxon>Dikarya</taxon>
        <taxon>Basidiomycota</taxon>
        <taxon>Agaricomycotina</taxon>
        <taxon>Agaricomycetes</taxon>
        <taxon>Agaricomycetidae</taxon>
        <taxon>Agaricales</taxon>
        <taxon>Pluteineae</taxon>
        <taxon>Amanitaceae</taxon>
        <taxon>Amanita</taxon>
    </lineage>
</organism>
<dbReference type="AlphaFoldDB" id="A0A0C2SQA8"/>
<dbReference type="GO" id="GO:0008270">
    <property type="term" value="F:zinc ion binding"/>
    <property type="evidence" value="ECO:0007669"/>
    <property type="project" value="UniProtKB-KW"/>
</dbReference>
<dbReference type="SUPFAM" id="SSF46689">
    <property type="entry name" value="Homeodomain-like"/>
    <property type="match status" value="1"/>
</dbReference>
<dbReference type="InterPro" id="IPR017884">
    <property type="entry name" value="SANT_dom"/>
</dbReference>
<reference evidence="7 8" key="1">
    <citation type="submission" date="2014-04" db="EMBL/GenBank/DDBJ databases">
        <title>Evolutionary Origins and Diversification of the Mycorrhizal Mutualists.</title>
        <authorList>
            <consortium name="DOE Joint Genome Institute"/>
            <consortium name="Mycorrhizal Genomics Consortium"/>
            <person name="Kohler A."/>
            <person name="Kuo A."/>
            <person name="Nagy L.G."/>
            <person name="Floudas D."/>
            <person name="Copeland A."/>
            <person name="Barry K.W."/>
            <person name="Cichocki N."/>
            <person name="Veneault-Fourrey C."/>
            <person name="LaButti K."/>
            <person name="Lindquist E.A."/>
            <person name="Lipzen A."/>
            <person name="Lundell T."/>
            <person name="Morin E."/>
            <person name="Murat C."/>
            <person name="Riley R."/>
            <person name="Ohm R."/>
            <person name="Sun H."/>
            <person name="Tunlid A."/>
            <person name="Henrissat B."/>
            <person name="Grigoriev I.V."/>
            <person name="Hibbett D.S."/>
            <person name="Martin F."/>
        </authorList>
    </citation>
    <scope>NUCLEOTIDE SEQUENCE [LARGE SCALE GENOMIC DNA]</scope>
    <source>
        <strain evidence="7 8">Koide BX008</strain>
    </source>
</reference>
<proteinExistence type="predicted"/>
<evidence type="ECO:0000313" key="7">
    <source>
        <dbReference type="EMBL" id="KIL65450.1"/>
    </source>
</evidence>
<dbReference type="HOGENOM" id="CLU_1086316_0_0_1"/>
<accession>A0A0C2SQA8</accession>
<keyword evidence="8" id="KW-1185">Reference proteome</keyword>
<dbReference type="GO" id="GO:0003677">
    <property type="term" value="F:DNA binding"/>
    <property type="evidence" value="ECO:0007669"/>
    <property type="project" value="UniProtKB-KW"/>
</dbReference>
<dbReference type="InterPro" id="IPR051571">
    <property type="entry name" value="N-CoR_corepressor"/>
</dbReference>
<keyword evidence="5" id="KW-0539">Nucleus</keyword>
<dbReference type="InterPro" id="IPR001005">
    <property type="entry name" value="SANT/Myb"/>
</dbReference>
<dbReference type="SMART" id="SM00717">
    <property type="entry name" value="SANT"/>
    <property type="match status" value="1"/>
</dbReference>
<dbReference type="GO" id="GO:0006357">
    <property type="term" value="P:regulation of transcription by RNA polymerase II"/>
    <property type="evidence" value="ECO:0007669"/>
    <property type="project" value="TreeGrafter"/>
</dbReference>
<keyword evidence="4" id="KW-0238">DNA-binding</keyword>
<dbReference type="FunFam" id="1.10.10.60:FF:000012">
    <property type="entry name" value="Metastasis-associated 1 family, member 3"/>
    <property type="match status" value="1"/>
</dbReference>
<dbReference type="Pfam" id="PF00249">
    <property type="entry name" value="Myb_DNA-binding"/>
    <property type="match status" value="1"/>
</dbReference>
<dbReference type="PANTHER" id="PTHR13992:SF39">
    <property type="entry name" value="SMRTER, ISOFORM G"/>
    <property type="match status" value="1"/>
</dbReference>
<name>A0A0C2SQA8_AMAMK</name>